<protein>
    <submittedName>
        <fullName evidence="1">Uncharacterized protein</fullName>
    </submittedName>
</protein>
<dbReference type="GO" id="GO:0005975">
    <property type="term" value="P:carbohydrate metabolic process"/>
    <property type="evidence" value="ECO:0007669"/>
    <property type="project" value="InterPro"/>
</dbReference>
<dbReference type="InterPro" id="IPR001944">
    <property type="entry name" value="Glycoside_Hdrlase_35"/>
</dbReference>
<dbReference type="OrthoDB" id="1726912at2759"/>
<evidence type="ECO:0000313" key="2">
    <source>
        <dbReference type="Proteomes" id="UP000029120"/>
    </source>
</evidence>
<dbReference type="Proteomes" id="UP000029120">
    <property type="component" value="Chromosome 6"/>
</dbReference>
<dbReference type="GO" id="GO:0004553">
    <property type="term" value="F:hydrolase activity, hydrolyzing O-glycosyl compounds"/>
    <property type="evidence" value="ECO:0007669"/>
    <property type="project" value="InterPro"/>
</dbReference>
<name>A0A087GMI1_ARAAL</name>
<reference evidence="2" key="1">
    <citation type="journal article" date="2015" name="Nat. Plants">
        <title>Genome expansion of Arabis alpina linked with retrotransposition and reduced symmetric DNA methylation.</title>
        <authorList>
            <person name="Willing E.M."/>
            <person name="Rawat V."/>
            <person name="Mandakova T."/>
            <person name="Maumus F."/>
            <person name="James G.V."/>
            <person name="Nordstroem K.J."/>
            <person name="Becker C."/>
            <person name="Warthmann N."/>
            <person name="Chica C."/>
            <person name="Szarzynska B."/>
            <person name="Zytnicki M."/>
            <person name="Albani M.C."/>
            <person name="Kiefer C."/>
            <person name="Bergonzi S."/>
            <person name="Castaings L."/>
            <person name="Mateos J.L."/>
            <person name="Berns M.C."/>
            <person name="Bujdoso N."/>
            <person name="Piofczyk T."/>
            <person name="de Lorenzo L."/>
            <person name="Barrero-Sicilia C."/>
            <person name="Mateos I."/>
            <person name="Piednoel M."/>
            <person name="Hagmann J."/>
            <person name="Chen-Min-Tao R."/>
            <person name="Iglesias-Fernandez R."/>
            <person name="Schuster S.C."/>
            <person name="Alonso-Blanco C."/>
            <person name="Roudier F."/>
            <person name="Carbonero P."/>
            <person name="Paz-Ares J."/>
            <person name="Davis S.J."/>
            <person name="Pecinka A."/>
            <person name="Quesneville H."/>
            <person name="Colot V."/>
            <person name="Lysak M.A."/>
            <person name="Weigel D."/>
            <person name="Coupland G."/>
            <person name="Schneeberger K."/>
        </authorList>
    </citation>
    <scope>NUCLEOTIDE SEQUENCE [LARGE SCALE GENOMIC DNA]</scope>
    <source>
        <strain evidence="2">cv. Pajares</strain>
    </source>
</reference>
<dbReference type="eggNOG" id="KOG0496">
    <property type="taxonomic scope" value="Eukaryota"/>
</dbReference>
<dbReference type="PANTHER" id="PTHR23421">
    <property type="entry name" value="BETA-GALACTOSIDASE RELATED"/>
    <property type="match status" value="1"/>
</dbReference>
<dbReference type="AlphaFoldDB" id="A0A087GMI1"/>
<accession>A0A087GMI1</accession>
<keyword evidence="2" id="KW-1185">Reference proteome</keyword>
<evidence type="ECO:0000313" key="1">
    <source>
        <dbReference type="EMBL" id="KFK31083.1"/>
    </source>
</evidence>
<proteinExistence type="predicted"/>
<gene>
    <name evidence="1" type="ordered locus">AALP_Aa6g066000</name>
</gene>
<dbReference type="Gramene" id="KFK31083">
    <property type="protein sequence ID" value="KFK31083"/>
    <property type="gene ID" value="AALP_AA6G066000"/>
</dbReference>
<dbReference type="EMBL" id="CM002874">
    <property type="protein sequence ID" value="KFK31083.1"/>
    <property type="molecule type" value="Genomic_DNA"/>
</dbReference>
<organism evidence="1 2">
    <name type="scientific">Arabis alpina</name>
    <name type="common">Alpine rock-cress</name>
    <dbReference type="NCBI Taxonomy" id="50452"/>
    <lineage>
        <taxon>Eukaryota</taxon>
        <taxon>Viridiplantae</taxon>
        <taxon>Streptophyta</taxon>
        <taxon>Embryophyta</taxon>
        <taxon>Tracheophyta</taxon>
        <taxon>Spermatophyta</taxon>
        <taxon>Magnoliopsida</taxon>
        <taxon>eudicotyledons</taxon>
        <taxon>Gunneridae</taxon>
        <taxon>Pentapetalae</taxon>
        <taxon>rosids</taxon>
        <taxon>malvids</taxon>
        <taxon>Brassicales</taxon>
        <taxon>Brassicaceae</taxon>
        <taxon>Arabideae</taxon>
        <taxon>Arabis</taxon>
    </lineage>
</organism>
<sequence length="190" mass="21440">MRDLLRVFVNNQLSGSVVGHWVKAVQPVQFFQGNNDLLLLTQTVGLQNYGAFLEKDGAGFRGKARLTGFKNGDIDLSKLSWTYQVGLKGEAEKIYTVEHNEKAAWSALESNASTSIFTWYKEQIPLFLIWKVWERDKLGSMDTILEGTGVSFPKRMDVNPVIIVEPIIQINAQQIVESLHKPGTMYHIRG</sequence>